<feature type="transmembrane region" description="Helical" evidence="6">
    <location>
        <begin position="140"/>
        <end position="158"/>
    </location>
</feature>
<evidence type="ECO:0000256" key="3">
    <source>
        <dbReference type="ARBA" id="ARBA00022692"/>
    </source>
</evidence>
<dbReference type="PANTHER" id="PTHR30250:SF21">
    <property type="entry name" value="LIPID II FLIPPASE MURJ"/>
    <property type="match status" value="1"/>
</dbReference>
<dbReference type="AlphaFoldDB" id="W4Q627"/>
<feature type="transmembrane region" description="Helical" evidence="6">
    <location>
        <begin position="414"/>
        <end position="438"/>
    </location>
</feature>
<feature type="transmembrane region" description="Helical" evidence="6">
    <location>
        <begin position="350"/>
        <end position="376"/>
    </location>
</feature>
<dbReference type="GO" id="GO:0005886">
    <property type="term" value="C:plasma membrane"/>
    <property type="evidence" value="ECO:0007669"/>
    <property type="project" value="UniProtKB-SubCell"/>
</dbReference>
<name>W4Q627_9BACI</name>
<comment type="subcellular location">
    <subcellularLocation>
        <location evidence="1">Cell membrane</location>
        <topology evidence="1">Multi-pass membrane protein</topology>
    </subcellularLocation>
</comment>
<dbReference type="PANTHER" id="PTHR30250">
    <property type="entry name" value="PST FAMILY PREDICTED COLANIC ACID TRANSPORTER"/>
    <property type="match status" value="1"/>
</dbReference>
<dbReference type="PIRSF" id="PIRSF038958">
    <property type="entry name" value="PG_synth_SpoVB"/>
    <property type="match status" value="1"/>
</dbReference>
<feature type="transmembrane region" description="Helical" evidence="6">
    <location>
        <begin position="388"/>
        <end position="407"/>
    </location>
</feature>
<feature type="transmembrane region" description="Helical" evidence="6">
    <location>
        <begin position="509"/>
        <end position="527"/>
    </location>
</feature>
<dbReference type="STRING" id="1236970.JCM9140_3673"/>
<feature type="transmembrane region" description="Helical" evidence="6">
    <location>
        <begin position="21"/>
        <end position="45"/>
    </location>
</feature>
<evidence type="ECO:0000313" key="7">
    <source>
        <dbReference type="EMBL" id="GAE27521.1"/>
    </source>
</evidence>
<dbReference type="InterPro" id="IPR002797">
    <property type="entry name" value="Polysacc_synth"/>
</dbReference>
<evidence type="ECO:0000256" key="2">
    <source>
        <dbReference type="ARBA" id="ARBA00022475"/>
    </source>
</evidence>
<keyword evidence="2" id="KW-1003">Cell membrane</keyword>
<evidence type="ECO:0000256" key="6">
    <source>
        <dbReference type="SAM" id="Phobius"/>
    </source>
</evidence>
<dbReference type="Proteomes" id="UP000018890">
    <property type="component" value="Unassembled WGS sequence"/>
</dbReference>
<evidence type="ECO:0000256" key="5">
    <source>
        <dbReference type="ARBA" id="ARBA00023136"/>
    </source>
</evidence>
<dbReference type="Pfam" id="PF01943">
    <property type="entry name" value="Polysacc_synt"/>
    <property type="match status" value="1"/>
</dbReference>
<feature type="transmembrane region" description="Helical" evidence="6">
    <location>
        <begin position="477"/>
        <end position="497"/>
    </location>
</feature>
<evidence type="ECO:0000313" key="8">
    <source>
        <dbReference type="Proteomes" id="UP000018890"/>
    </source>
</evidence>
<reference evidence="7" key="1">
    <citation type="journal article" date="2014" name="Genome Announc.">
        <title>Draft Genome Sequences of Three Alkaliphilic Bacillus Strains, Bacillus wakoensis JCM 9140T, Bacillus akibai JCM 9157T, and Bacillus hemicellulosilyticus JCM 9152T.</title>
        <authorList>
            <person name="Yuki M."/>
            <person name="Oshima K."/>
            <person name="Suda W."/>
            <person name="Oshida Y."/>
            <person name="Kitamura K."/>
            <person name="Iida T."/>
            <person name="Hattori M."/>
            <person name="Ohkuma M."/>
        </authorList>
    </citation>
    <scope>NUCLEOTIDE SEQUENCE [LARGE SCALE GENOMIC DNA]</scope>
    <source>
        <strain evidence="7">JCM 9140</strain>
    </source>
</reference>
<dbReference type="InterPro" id="IPR024923">
    <property type="entry name" value="PG_synth_SpoVB"/>
</dbReference>
<evidence type="ECO:0000256" key="1">
    <source>
        <dbReference type="ARBA" id="ARBA00004651"/>
    </source>
</evidence>
<feature type="transmembrane region" description="Helical" evidence="6">
    <location>
        <begin position="203"/>
        <end position="228"/>
    </location>
</feature>
<dbReference type="InterPro" id="IPR050833">
    <property type="entry name" value="Poly_Biosynth_Transport"/>
</dbReference>
<protein>
    <submittedName>
        <fullName evidence="7">Membrane protein</fullName>
    </submittedName>
</protein>
<comment type="caution">
    <text evidence="7">The sequence shown here is derived from an EMBL/GenBank/DDBJ whole genome shotgun (WGS) entry which is preliminary data.</text>
</comment>
<feature type="transmembrane region" description="Helical" evidence="6">
    <location>
        <begin position="99"/>
        <end position="120"/>
    </location>
</feature>
<dbReference type="RefSeq" id="WP_369384440.1">
    <property type="nucleotide sequence ID" value="NZ_BAUT01000053.1"/>
</dbReference>
<keyword evidence="5 6" id="KW-0472">Membrane</keyword>
<organism evidence="7 8">
    <name type="scientific">Halalkalibacter wakoensis JCM 9140</name>
    <dbReference type="NCBI Taxonomy" id="1236970"/>
    <lineage>
        <taxon>Bacteria</taxon>
        <taxon>Bacillati</taxon>
        <taxon>Bacillota</taxon>
        <taxon>Bacilli</taxon>
        <taxon>Bacillales</taxon>
        <taxon>Bacillaceae</taxon>
        <taxon>Halalkalibacter</taxon>
    </lineage>
</organism>
<keyword evidence="3 6" id="KW-0812">Transmembrane</keyword>
<feature type="transmembrane region" description="Helical" evidence="6">
    <location>
        <begin position="256"/>
        <end position="276"/>
    </location>
</feature>
<feature type="transmembrane region" description="Helical" evidence="6">
    <location>
        <begin position="444"/>
        <end position="465"/>
    </location>
</feature>
<feature type="transmembrane region" description="Helical" evidence="6">
    <location>
        <begin position="57"/>
        <end position="79"/>
    </location>
</feature>
<evidence type="ECO:0000256" key="4">
    <source>
        <dbReference type="ARBA" id="ARBA00022989"/>
    </source>
</evidence>
<keyword evidence="8" id="KW-1185">Reference proteome</keyword>
<feature type="transmembrane region" description="Helical" evidence="6">
    <location>
        <begin position="179"/>
        <end position="197"/>
    </location>
</feature>
<dbReference type="EMBL" id="BAUT01000053">
    <property type="protein sequence ID" value="GAE27521.1"/>
    <property type="molecule type" value="Genomic_DNA"/>
</dbReference>
<proteinExistence type="predicted"/>
<feature type="transmembrane region" description="Helical" evidence="6">
    <location>
        <begin position="309"/>
        <end position="329"/>
    </location>
</feature>
<dbReference type="CDD" id="cd13124">
    <property type="entry name" value="MATE_SpoVB_like"/>
    <property type="match status" value="1"/>
</dbReference>
<gene>
    <name evidence="7" type="ORF">JCM9140_3673</name>
</gene>
<sequence length="557" mass="60960">MIIWKVGMEDMSDSKLMRGTMVLTAATFASKILGLIYIFPFTAIVGQTGIALYSYGYLPYTVLLSLATLGVPLAVSKFVSRYNALGDYQTGYRLFKSGLIFMSITGILAFLILFFAAPYIVPWIIENPTDKGNTFEEIVFTIRMVSVALIVVPIMSIIRGYFQGFQSMGPTAVSQVIEQIVRIVFILAITFSIVNMMDGSIGLAVGFATFGAFVGAIGGLAVLLTYWFKRKSLIQEQVEKSTTDHQLSLKAMYKELIAYALPLSFVGLAIPLYQLIDLFTFNNTLIGTHLTQDESEVAFAVFSNTAHKIILIPMALATALSITLIPTITKSFTTNDTGLLQKQITQTYQVILFLTIPAAVGMSILAYPAFGALYGLEDFEIGGYILRYYAPITLFFSLFAVTSAILQGMNKQKIAVIALAVGLFLKLVTNSWLLSLFGPLGGVFATYAGYVASIAVTVWAIGKYAQFNYKLIAKRTLLILVFAGVMALGVIATNVGMQHVIPITNQLRAFPTLFVGIIVGIVIYLYLGYRSNLAGQVLGARFSFLNRKKQKVKQEGS</sequence>
<accession>W4Q627</accession>
<keyword evidence="4 6" id="KW-1133">Transmembrane helix</keyword>